<dbReference type="PROSITE" id="PS51733">
    <property type="entry name" value="BPL_LPL_CATALYTIC"/>
    <property type="match status" value="1"/>
</dbReference>
<sequence length="249" mass="28698">MMNYIDSSLLIHIPETDSTNNYLSKLSDKETVPEFTVVQSDFQTAGKGQRGNSWETEKGKNLLFSVILYPTFLEARRQFILSQIVSLSIKEELDRWTEDISIKWPNDIYWKDKKICGILIENDLTGTHIARSILGIGININQKTFISDAPNPISLKQITGQEYDTTSILKAVMQRIRNYYSLLKQGDITPIIQRYQNALFHKNGIYSYCDAEGEFKAEIIGVEPDGHFLLQDENGKIRRYVFKEVQYLL</sequence>
<comment type="caution">
    <text evidence="2">The sequence shown here is derived from an EMBL/GenBank/DDBJ whole genome shotgun (WGS) entry which is preliminary data.</text>
</comment>
<dbReference type="Proteomes" id="UP000310760">
    <property type="component" value="Unassembled WGS sequence"/>
</dbReference>
<dbReference type="OrthoDB" id="9807064at2"/>
<dbReference type="CDD" id="cd16442">
    <property type="entry name" value="BPL"/>
    <property type="match status" value="1"/>
</dbReference>
<dbReference type="EC" id="6.3.4.15" evidence="2"/>
<evidence type="ECO:0000256" key="1">
    <source>
        <dbReference type="ARBA" id="ARBA00022598"/>
    </source>
</evidence>
<dbReference type="InterPro" id="IPR004143">
    <property type="entry name" value="BPL_LPL_catalytic"/>
</dbReference>
<organism evidence="2 3">
    <name type="scientific">Phocaeicola sartorii</name>
    <dbReference type="NCBI Taxonomy" id="671267"/>
    <lineage>
        <taxon>Bacteria</taxon>
        <taxon>Pseudomonadati</taxon>
        <taxon>Bacteroidota</taxon>
        <taxon>Bacteroidia</taxon>
        <taxon>Bacteroidales</taxon>
        <taxon>Bacteroidaceae</taxon>
        <taxon>Phocaeicola</taxon>
    </lineage>
</organism>
<dbReference type="EMBL" id="SRYJ01000004">
    <property type="protein sequence ID" value="TGY72718.1"/>
    <property type="molecule type" value="Genomic_DNA"/>
</dbReference>
<dbReference type="Gene3D" id="3.30.930.10">
    <property type="entry name" value="Bira Bifunctional Protein, Domain 2"/>
    <property type="match status" value="1"/>
</dbReference>
<protein>
    <submittedName>
        <fullName evidence="2">Biotin--[acetyl-CoA-carboxylase] ligase</fullName>
        <ecNumber evidence="2">6.3.4.15</ecNumber>
    </submittedName>
</protein>
<dbReference type="InterPro" id="IPR004408">
    <property type="entry name" value="Biotin_CoA_COase_ligase"/>
</dbReference>
<name>A0A4S2FU39_9BACT</name>
<accession>A0A4S2FU39</accession>
<evidence type="ECO:0000313" key="3">
    <source>
        <dbReference type="Proteomes" id="UP000310760"/>
    </source>
</evidence>
<dbReference type="RefSeq" id="WP_025076785.1">
    <property type="nucleotide sequence ID" value="NZ_CAONFL010000031.1"/>
</dbReference>
<dbReference type="GeneID" id="82151520"/>
<dbReference type="SUPFAM" id="SSF55681">
    <property type="entry name" value="Class II aaRS and biotin synthetases"/>
    <property type="match status" value="1"/>
</dbReference>
<dbReference type="PANTHER" id="PTHR12835">
    <property type="entry name" value="BIOTIN PROTEIN LIGASE"/>
    <property type="match status" value="1"/>
</dbReference>
<gene>
    <name evidence="2" type="ORF">E5339_02470</name>
</gene>
<dbReference type="PANTHER" id="PTHR12835:SF5">
    <property type="entry name" value="BIOTIN--PROTEIN LIGASE"/>
    <property type="match status" value="1"/>
</dbReference>
<dbReference type="Pfam" id="PF03099">
    <property type="entry name" value="BPL_LplA_LipB"/>
    <property type="match status" value="1"/>
</dbReference>
<proteinExistence type="predicted"/>
<reference evidence="2 3" key="1">
    <citation type="submission" date="2019-04" db="EMBL/GenBank/DDBJ databases">
        <title>Microbes associate with the intestines of laboratory mice.</title>
        <authorList>
            <person name="Navarre W."/>
            <person name="Wong E."/>
            <person name="Huang K."/>
            <person name="Tropini C."/>
            <person name="Ng K."/>
            <person name="Yu B."/>
        </authorList>
    </citation>
    <scope>NUCLEOTIDE SEQUENCE [LARGE SCALE GENOMIC DNA]</scope>
    <source>
        <strain evidence="2 3">NM22_B1</strain>
    </source>
</reference>
<dbReference type="GO" id="GO:0005737">
    <property type="term" value="C:cytoplasm"/>
    <property type="evidence" value="ECO:0007669"/>
    <property type="project" value="TreeGrafter"/>
</dbReference>
<dbReference type="NCBIfam" id="TIGR00121">
    <property type="entry name" value="birA_ligase"/>
    <property type="match status" value="1"/>
</dbReference>
<dbReference type="AlphaFoldDB" id="A0A4S2FU39"/>
<dbReference type="GO" id="GO:0004077">
    <property type="term" value="F:biotin--[biotin carboxyl-carrier protein] ligase activity"/>
    <property type="evidence" value="ECO:0007669"/>
    <property type="project" value="UniProtKB-EC"/>
</dbReference>
<keyword evidence="1 2" id="KW-0436">Ligase</keyword>
<dbReference type="InterPro" id="IPR045864">
    <property type="entry name" value="aa-tRNA-synth_II/BPL/LPL"/>
</dbReference>
<evidence type="ECO:0000313" key="2">
    <source>
        <dbReference type="EMBL" id="TGY72718.1"/>
    </source>
</evidence>